<keyword evidence="3" id="KW-0949">S-adenosyl-L-methionine</keyword>
<evidence type="ECO:0000256" key="1">
    <source>
        <dbReference type="ARBA" id="ARBA00022603"/>
    </source>
</evidence>
<dbReference type="CDD" id="cd02440">
    <property type="entry name" value="AdoMet_MTases"/>
    <property type="match status" value="1"/>
</dbReference>
<keyword evidence="7" id="KW-1185">Reference proteome</keyword>
<dbReference type="InterPro" id="IPR020598">
    <property type="entry name" value="rRNA_Ade_methylase_Trfase_N"/>
</dbReference>
<dbReference type="Pfam" id="PF00398">
    <property type="entry name" value="RrnaAD"/>
    <property type="match status" value="1"/>
</dbReference>
<dbReference type="PROSITE" id="PS00092">
    <property type="entry name" value="N6_MTASE"/>
    <property type="match status" value="1"/>
</dbReference>
<dbReference type="InterPro" id="IPR002052">
    <property type="entry name" value="DNA_methylase_N6_adenine_CS"/>
</dbReference>
<protein>
    <submittedName>
        <fullName evidence="6">DUF4942 domain-containing protein</fullName>
    </submittedName>
</protein>
<dbReference type="GO" id="GO:0003723">
    <property type="term" value="F:RNA binding"/>
    <property type="evidence" value="ECO:0007669"/>
    <property type="project" value="UniProtKB-KW"/>
</dbReference>
<dbReference type="SMART" id="SM00650">
    <property type="entry name" value="rADc"/>
    <property type="match status" value="1"/>
</dbReference>
<dbReference type="Pfam" id="PF13708">
    <property type="entry name" value="DUF4942"/>
    <property type="match status" value="1"/>
</dbReference>
<dbReference type="AlphaFoldDB" id="A0AAE3J383"/>
<evidence type="ECO:0000313" key="7">
    <source>
        <dbReference type="Proteomes" id="UP001208041"/>
    </source>
</evidence>
<evidence type="ECO:0000313" key="6">
    <source>
        <dbReference type="EMBL" id="MCV6825983.1"/>
    </source>
</evidence>
<proteinExistence type="predicted"/>
<dbReference type="GO" id="GO:0000179">
    <property type="term" value="F:rRNA (adenine-N6,N6-)-dimethyltransferase activity"/>
    <property type="evidence" value="ECO:0007669"/>
    <property type="project" value="InterPro"/>
</dbReference>
<dbReference type="InterPro" id="IPR029063">
    <property type="entry name" value="SAM-dependent_MTases_sf"/>
</dbReference>
<keyword evidence="2" id="KW-0808">Transferase</keyword>
<dbReference type="Proteomes" id="UP001208041">
    <property type="component" value="Unassembled WGS sequence"/>
</dbReference>
<name>A0AAE3J383_9RHOB</name>
<gene>
    <name evidence="6" type="ORF">OH136_15580</name>
</gene>
<comment type="caution">
    <text evidence="6">The sequence shown here is derived from an EMBL/GenBank/DDBJ whole genome shotgun (WGS) entry which is preliminary data.</text>
</comment>
<dbReference type="RefSeq" id="WP_263954951.1">
    <property type="nucleotide sequence ID" value="NZ_JAOYFC010000005.1"/>
</dbReference>
<dbReference type="PRINTS" id="PR00507">
    <property type="entry name" value="N12N6MTFRASE"/>
</dbReference>
<dbReference type="EMBL" id="JAOYFC010000005">
    <property type="protein sequence ID" value="MCV6825983.1"/>
    <property type="molecule type" value="Genomic_DNA"/>
</dbReference>
<feature type="domain" description="Ribosomal RNA adenine methylase transferase N-terminal" evidence="5">
    <location>
        <begin position="319"/>
        <end position="445"/>
    </location>
</feature>
<keyword evidence="4" id="KW-0694">RNA-binding</keyword>
<dbReference type="SUPFAM" id="SSF53335">
    <property type="entry name" value="S-adenosyl-L-methionine-dependent methyltransferases"/>
    <property type="match status" value="1"/>
</dbReference>
<dbReference type="InterPro" id="IPR001737">
    <property type="entry name" value="KsgA/Erm"/>
</dbReference>
<evidence type="ECO:0000256" key="3">
    <source>
        <dbReference type="ARBA" id="ARBA00022691"/>
    </source>
</evidence>
<sequence>MNMQAPEIMADDSEQASSLPAVTSQIEDIVAARDAALAKITEAAATLEAAYTLTDEANAFARKAQCGRKYWGIDRTHNKHYEHLSQQGFDAAQSVETYRRQLDASVWSYLLEETGIRDLMDATGSREFDQGLREEVPPVTVQDVRATFETWMCNADLTFARGLAVAFARLDSRFKSHDAFKLGSRMIVDRAFSEYSGSFNRSWAEETIIDVERVLAKLDEQAPAGRGLIQEIDADRRGYGPQQSLTESRFFRIRGFMNGNAHLWFTRDDLVTKANQVLADYYGEVIPDAAPKDEDSAAFTKRTNLPSKDLQFYHTPAEAAAKVVDHLRYQEGQHILEPSAGTGHLVRPLLEKGHKVTAIEIHADRVRQLREHEGPQCSVIHGNFLNQPANPIYDAVIQNPPFFRTHWMDHLRHAYDFLKFGGQLIAIVPASAEVGQSKAHIQFRRWAEKANGGRSWGMFTDLPTESFAEAGTNINTVIFKVTKQN</sequence>
<evidence type="ECO:0000256" key="4">
    <source>
        <dbReference type="ARBA" id="ARBA00022884"/>
    </source>
</evidence>
<accession>A0AAE3J383</accession>
<evidence type="ECO:0000256" key="2">
    <source>
        <dbReference type="ARBA" id="ARBA00022679"/>
    </source>
</evidence>
<keyword evidence="1" id="KW-0489">Methyltransferase</keyword>
<organism evidence="6 7">
    <name type="scientific">Halocynthiibacter halioticoli</name>
    <dbReference type="NCBI Taxonomy" id="2986804"/>
    <lineage>
        <taxon>Bacteria</taxon>
        <taxon>Pseudomonadati</taxon>
        <taxon>Pseudomonadota</taxon>
        <taxon>Alphaproteobacteria</taxon>
        <taxon>Rhodobacterales</taxon>
        <taxon>Paracoccaceae</taxon>
        <taxon>Halocynthiibacter</taxon>
    </lineage>
</organism>
<evidence type="ECO:0000259" key="5">
    <source>
        <dbReference type="SMART" id="SM00650"/>
    </source>
</evidence>
<dbReference type="InterPro" id="IPR031339">
    <property type="entry name" value="DUF4942"/>
</dbReference>
<reference evidence="6" key="1">
    <citation type="submission" date="2022-10" db="EMBL/GenBank/DDBJ databases">
        <authorList>
            <person name="Yue Y."/>
        </authorList>
    </citation>
    <scope>NUCLEOTIDE SEQUENCE</scope>
    <source>
        <strain evidence="6">Z654</strain>
    </source>
</reference>
<dbReference type="Gene3D" id="3.40.50.150">
    <property type="entry name" value="Vaccinia Virus protein VP39"/>
    <property type="match status" value="1"/>
</dbReference>